<keyword evidence="4" id="KW-1185">Reference proteome</keyword>
<feature type="compositionally biased region" description="Basic residues" evidence="1">
    <location>
        <begin position="20"/>
        <end position="38"/>
    </location>
</feature>
<dbReference type="InterPro" id="IPR000182">
    <property type="entry name" value="GNAT_dom"/>
</dbReference>
<dbReference type="Proteomes" id="UP001596512">
    <property type="component" value="Unassembled WGS sequence"/>
</dbReference>
<dbReference type="EMBL" id="JBHTEY010000004">
    <property type="protein sequence ID" value="MFC7616283.1"/>
    <property type="molecule type" value="Genomic_DNA"/>
</dbReference>
<dbReference type="CDD" id="cd04301">
    <property type="entry name" value="NAT_SF"/>
    <property type="match status" value="1"/>
</dbReference>
<feature type="compositionally biased region" description="Basic residues" evidence="1">
    <location>
        <begin position="1"/>
        <end position="10"/>
    </location>
</feature>
<evidence type="ECO:0000313" key="3">
    <source>
        <dbReference type="EMBL" id="MFC7616283.1"/>
    </source>
</evidence>
<evidence type="ECO:0000259" key="2">
    <source>
        <dbReference type="Pfam" id="PF00583"/>
    </source>
</evidence>
<dbReference type="GO" id="GO:0016746">
    <property type="term" value="F:acyltransferase activity"/>
    <property type="evidence" value="ECO:0007669"/>
    <property type="project" value="UniProtKB-KW"/>
</dbReference>
<sequence>MARRCHRHRGQLPARPPPRPLRRRQGRRDRRHHRGPRGRAREPPHPRWIAEKYAAPASAQLFRVYVRPDHRRAGLARALVRLAVDFVAADPAYTALYLHTDARVPGAEPFWRSLATEVHDARDGDDRTPETVHFEIPLRR</sequence>
<reference evidence="4" key="1">
    <citation type="journal article" date="2019" name="Int. J. Syst. Evol. Microbiol.">
        <title>The Global Catalogue of Microorganisms (GCM) 10K type strain sequencing project: providing services to taxonomists for standard genome sequencing and annotation.</title>
        <authorList>
            <consortium name="The Broad Institute Genomics Platform"/>
            <consortium name="The Broad Institute Genome Sequencing Center for Infectious Disease"/>
            <person name="Wu L."/>
            <person name="Ma J."/>
        </authorList>
    </citation>
    <scope>NUCLEOTIDE SEQUENCE [LARGE SCALE GENOMIC DNA]</scope>
    <source>
        <strain evidence="4">JCM 17695</strain>
    </source>
</reference>
<keyword evidence="3" id="KW-0012">Acyltransferase</keyword>
<protein>
    <submittedName>
        <fullName evidence="3">GNAT family N-acetyltransferase</fullName>
        <ecNumber evidence="3">2.3.1.-</ecNumber>
    </submittedName>
</protein>
<accession>A0ABW2TSR2</accession>
<evidence type="ECO:0000313" key="4">
    <source>
        <dbReference type="Proteomes" id="UP001596512"/>
    </source>
</evidence>
<gene>
    <name evidence="3" type="ORF">ACFQV2_25240</name>
</gene>
<dbReference type="SUPFAM" id="SSF55729">
    <property type="entry name" value="Acyl-CoA N-acyltransferases (Nat)"/>
    <property type="match status" value="1"/>
</dbReference>
<dbReference type="Pfam" id="PF00583">
    <property type="entry name" value="Acetyltransf_1"/>
    <property type="match status" value="1"/>
</dbReference>
<feature type="domain" description="N-acetyltransferase" evidence="2">
    <location>
        <begin position="55"/>
        <end position="112"/>
    </location>
</feature>
<name>A0ABW2TSR2_9PSEU</name>
<organism evidence="3 4">
    <name type="scientific">Actinokineospora soli</name>
    <dbReference type="NCBI Taxonomy" id="1048753"/>
    <lineage>
        <taxon>Bacteria</taxon>
        <taxon>Bacillati</taxon>
        <taxon>Actinomycetota</taxon>
        <taxon>Actinomycetes</taxon>
        <taxon>Pseudonocardiales</taxon>
        <taxon>Pseudonocardiaceae</taxon>
        <taxon>Actinokineospora</taxon>
    </lineage>
</organism>
<dbReference type="EC" id="2.3.1.-" evidence="3"/>
<evidence type="ECO:0000256" key="1">
    <source>
        <dbReference type="SAM" id="MobiDB-lite"/>
    </source>
</evidence>
<dbReference type="InterPro" id="IPR016181">
    <property type="entry name" value="Acyl_CoA_acyltransferase"/>
</dbReference>
<proteinExistence type="predicted"/>
<keyword evidence="3" id="KW-0808">Transferase</keyword>
<dbReference type="Gene3D" id="3.40.630.30">
    <property type="match status" value="1"/>
</dbReference>
<feature type="region of interest" description="Disordered" evidence="1">
    <location>
        <begin position="1"/>
        <end position="47"/>
    </location>
</feature>
<comment type="caution">
    <text evidence="3">The sequence shown here is derived from an EMBL/GenBank/DDBJ whole genome shotgun (WGS) entry which is preliminary data.</text>
</comment>